<organism evidence="3 4">
    <name type="scientific">Dactylosporangium vinaceum</name>
    <dbReference type="NCBI Taxonomy" id="53362"/>
    <lineage>
        <taxon>Bacteria</taxon>
        <taxon>Bacillati</taxon>
        <taxon>Actinomycetota</taxon>
        <taxon>Actinomycetes</taxon>
        <taxon>Micromonosporales</taxon>
        <taxon>Micromonosporaceae</taxon>
        <taxon>Dactylosporangium</taxon>
    </lineage>
</organism>
<gene>
    <name evidence="3" type="ORF">ACFFTR_36335</name>
</gene>
<proteinExistence type="predicted"/>
<dbReference type="Proteomes" id="UP001589608">
    <property type="component" value="Unassembled WGS sequence"/>
</dbReference>
<sequence>MAKRMKSPASPASVSPSTAPTSTTPASASTKPASTTPASIGPVDGAAAESSAAEAAPVVLWPEAAERAPRSRFALSPRTESVLDVVITVTGLIVATLLGAALAVVEAVWAPLRIGGFRVPASLVVALVTNPMLGWFAYTVTKRRLATLLPAAAWCVVWIMAAGRTTEGDMIITEDNWVGLLTLFAGPLAFAVGIYISNMRQHVAPTRATTTKPSPEPPPAGS</sequence>
<comment type="caution">
    <text evidence="3">The sequence shown here is derived from an EMBL/GenBank/DDBJ whole genome shotgun (WGS) entry which is preliminary data.</text>
</comment>
<evidence type="ECO:0000256" key="2">
    <source>
        <dbReference type="SAM" id="Phobius"/>
    </source>
</evidence>
<accession>A0ABV5MIA5</accession>
<feature type="region of interest" description="Disordered" evidence="1">
    <location>
        <begin position="1"/>
        <end position="46"/>
    </location>
</feature>
<evidence type="ECO:0000313" key="3">
    <source>
        <dbReference type="EMBL" id="MFB9448587.1"/>
    </source>
</evidence>
<feature type="transmembrane region" description="Helical" evidence="2">
    <location>
        <begin position="177"/>
        <end position="197"/>
    </location>
</feature>
<evidence type="ECO:0000313" key="4">
    <source>
        <dbReference type="Proteomes" id="UP001589608"/>
    </source>
</evidence>
<name>A0ABV5MIA5_9ACTN</name>
<dbReference type="RefSeq" id="WP_223101206.1">
    <property type="nucleotide sequence ID" value="NZ_CP061913.1"/>
</dbReference>
<protein>
    <recommendedName>
        <fullName evidence="5">Integral membrane protein</fullName>
    </recommendedName>
</protein>
<evidence type="ECO:0000256" key="1">
    <source>
        <dbReference type="SAM" id="MobiDB-lite"/>
    </source>
</evidence>
<keyword evidence="2" id="KW-1133">Transmembrane helix</keyword>
<feature type="compositionally biased region" description="Low complexity" evidence="1">
    <location>
        <begin position="7"/>
        <end position="39"/>
    </location>
</feature>
<keyword evidence="2" id="KW-0472">Membrane</keyword>
<feature type="transmembrane region" description="Helical" evidence="2">
    <location>
        <begin position="145"/>
        <end position="165"/>
    </location>
</feature>
<dbReference type="EMBL" id="JBHMCA010000058">
    <property type="protein sequence ID" value="MFB9448587.1"/>
    <property type="molecule type" value="Genomic_DNA"/>
</dbReference>
<reference evidence="3 4" key="1">
    <citation type="submission" date="2024-09" db="EMBL/GenBank/DDBJ databases">
        <authorList>
            <person name="Sun Q."/>
            <person name="Mori K."/>
        </authorList>
    </citation>
    <scope>NUCLEOTIDE SEQUENCE [LARGE SCALE GENOMIC DNA]</scope>
    <source>
        <strain evidence="3 4">JCM 3307</strain>
    </source>
</reference>
<keyword evidence="2" id="KW-0812">Transmembrane</keyword>
<feature type="transmembrane region" description="Helical" evidence="2">
    <location>
        <begin position="82"/>
        <end position="105"/>
    </location>
</feature>
<evidence type="ECO:0008006" key="5">
    <source>
        <dbReference type="Google" id="ProtNLM"/>
    </source>
</evidence>
<keyword evidence="4" id="KW-1185">Reference proteome</keyword>
<feature type="transmembrane region" description="Helical" evidence="2">
    <location>
        <begin position="117"/>
        <end position="138"/>
    </location>
</feature>